<protein>
    <submittedName>
        <fullName evidence="2">Uncharacterized protein</fullName>
    </submittedName>
</protein>
<proteinExistence type="predicted"/>
<dbReference type="EMBL" id="BN001304">
    <property type="protein sequence ID" value="CBF80054.1"/>
    <property type="molecule type" value="Genomic_DNA"/>
</dbReference>
<feature type="region of interest" description="Disordered" evidence="1">
    <location>
        <begin position="360"/>
        <end position="390"/>
    </location>
</feature>
<feature type="compositionally biased region" description="Low complexity" evidence="1">
    <location>
        <begin position="104"/>
        <end position="113"/>
    </location>
</feature>
<accession>C8VDM9</accession>
<dbReference type="KEGG" id="ani:ANIA_07761"/>
<feature type="compositionally biased region" description="Polar residues" evidence="1">
    <location>
        <begin position="802"/>
        <end position="811"/>
    </location>
</feature>
<feature type="compositionally biased region" description="Basic residues" evidence="1">
    <location>
        <begin position="64"/>
        <end position="73"/>
    </location>
</feature>
<feature type="compositionally biased region" description="Polar residues" evidence="1">
    <location>
        <begin position="590"/>
        <end position="603"/>
    </location>
</feature>
<dbReference type="OMA" id="SADWQQW"/>
<evidence type="ECO:0000256" key="1">
    <source>
        <dbReference type="SAM" id="MobiDB-lite"/>
    </source>
</evidence>
<sequence>MLEIFMHAFWSNTTTDHDRVGHYAASCAGLVYFHFGKPHQMRVNTSDRAQNSLARSMSAQDRLRKSKSTRFARHSYDHSSTSEPFDPELARLFATAAASRAMAMSRSADRSSTLSEGSYHRIGGPHSMAVPPRRYKRSSYSPGCSSTGDDPPVRHKASSPITSSETDQPWSAALPSISEFGAVEDRIASLPSSYRRLRKSRSMFSTRQRSSHIPYGLASPEPYSPTITTSRGQTSDPPRLYRTLRRSMSFLRGDNPPRNTLRHTRSQDVSVQLARSQYQQDLMSSPDSTAWGPLTMAKVRREHKPFRKTCRGTSALDGTSVAEAPLEALKGPQSLGKARAFSTTIKKGIKRVLGLSRNVSEQGKVHASPSSSRQFAESPSTAVDNENDCRDGCAAMNEHIHESAEIRQPTIRRMQSSASLATSRSRVTSWADSTAANTIATPRTSAQQRLSIVSEQEKLVRPDVPPVTTDSIASNAVDSHRLFSALMKRIGGTNAQASEDKIVIGQVKEHRVIPTQGSLTSHHSKRTIRQVSSEISVNSPRSFATANGGPITPYEQPQVHGASCAHSAGLTTKAYQESNKTAEGDISRAESASSVYSRSTSGLSPKLKAARDSPDSAEEPGVATIYASERTAYSSPNKYADSSEYVPELPATDWQNWMDSQMARIENATPTRHYRENAEIHGDDTPNFTSSIPTRKIRVESRGAGIASEDHGGLSRKVSTSSNFSRPFSRTSSLRTVVKARSPSSNMPTPSVPPLLADDVFQDSGGQDRFLKSARTGQSNVGVSPMLSRSSNQPRMVESPTPKGSATEVSPKMNNARSAQYLTKWSPGTYDAKQFHRRSARFMRENRRATNENARLEQGVYDQASGLQSPMSSKRMVEIFLNSRRRQMGIDSDEGTSEPAFL</sequence>
<dbReference type="AlphaFoldDB" id="Q5AVB9"/>
<reference evidence="3" key="1">
    <citation type="journal article" date="2005" name="Nature">
        <title>Sequencing of Aspergillus nidulans and comparative analysis with A. fumigatus and A. oryzae.</title>
        <authorList>
            <person name="Galagan J.E."/>
            <person name="Calvo S.E."/>
            <person name="Cuomo C."/>
            <person name="Ma L.J."/>
            <person name="Wortman J.R."/>
            <person name="Batzoglou S."/>
            <person name="Lee S.I."/>
            <person name="Basturkmen M."/>
            <person name="Spevak C.C."/>
            <person name="Clutterbuck J."/>
            <person name="Kapitonov V."/>
            <person name="Jurka J."/>
            <person name="Scazzocchio C."/>
            <person name="Farman M."/>
            <person name="Butler J."/>
            <person name="Purcell S."/>
            <person name="Harris S."/>
            <person name="Braus G.H."/>
            <person name="Draht O."/>
            <person name="Busch S."/>
            <person name="D'Enfert C."/>
            <person name="Bouchier C."/>
            <person name="Goldman G.H."/>
            <person name="Bell-Pedersen D."/>
            <person name="Griffiths-Jones S."/>
            <person name="Doonan J.H."/>
            <person name="Yu J."/>
            <person name="Vienken K."/>
            <person name="Pain A."/>
            <person name="Freitag M."/>
            <person name="Selker E.U."/>
            <person name="Archer D.B."/>
            <person name="Penalva M.A."/>
            <person name="Oakley B.R."/>
            <person name="Momany M."/>
            <person name="Tanaka T."/>
            <person name="Kumagai T."/>
            <person name="Asai K."/>
            <person name="Machida M."/>
            <person name="Nierman W.C."/>
            <person name="Denning D.W."/>
            <person name="Caddick M."/>
            <person name="Hynes M."/>
            <person name="Paoletti M."/>
            <person name="Fischer R."/>
            <person name="Miller B."/>
            <person name="Dyer P."/>
            <person name="Sachs M.S."/>
            <person name="Osmani S.A."/>
            <person name="Birren B.W."/>
        </authorList>
    </citation>
    <scope>NUCLEOTIDE SEQUENCE [LARGE SCALE GENOMIC DNA]</scope>
    <source>
        <strain evidence="3">FGSC A4 / ATCC 38163 / CBS 112.46 / NRRL 194 / M139</strain>
    </source>
</reference>
<feature type="region of interest" description="Disordered" evidence="1">
    <location>
        <begin position="46"/>
        <end position="83"/>
    </location>
</feature>
<accession>Q5AVB9</accession>
<evidence type="ECO:0000313" key="3">
    <source>
        <dbReference type="Proteomes" id="UP000000560"/>
    </source>
</evidence>
<dbReference type="eggNOG" id="ENOG502SE9M">
    <property type="taxonomic scope" value="Eukaryota"/>
</dbReference>
<keyword evidence="3" id="KW-1185">Reference proteome</keyword>
<feature type="region of interest" description="Disordered" evidence="1">
    <location>
        <begin position="104"/>
        <end position="169"/>
    </location>
</feature>
<dbReference type="GeneID" id="2869467"/>
<feature type="compositionally biased region" description="Polar residues" evidence="1">
    <location>
        <begin position="225"/>
        <end position="236"/>
    </location>
</feature>
<feature type="compositionally biased region" description="Polar residues" evidence="1">
    <location>
        <begin position="368"/>
        <end position="384"/>
    </location>
</feature>
<organism evidence="2 3">
    <name type="scientific">Emericella nidulans (strain FGSC A4 / ATCC 38163 / CBS 112.46 / NRRL 194 / M139)</name>
    <name type="common">Aspergillus nidulans</name>
    <dbReference type="NCBI Taxonomy" id="227321"/>
    <lineage>
        <taxon>Eukaryota</taxon>
        <taxon>Fungi</taxon>
        <taxon>Dikarya</taxon>
        <taxon>Ascomycota</taxon>
        <taxon>Pezizomycotina</taxon>
        <taxon>Eurotiomycetes</taxon>
        <taxon>Eurotiomycetidae</taxon>
        <taxon>Eurotiales</taxon>
        <taxon>Aspergillaceae</taxon>
        <taxon>Aspergillus</taxon>
        <taxon>Aspergillus subgen. Nidulantes</taxon>
    </lineage>
</organism>
<dbReference type="VEuPathDB" id="FungiDB:AN7761"/>
<feature type="compositionally biased region" description="Polar residues" evidence="1">
    <location>
        <begin position="138"/>
        <end position="148"/>
    </location>
</feature>
<gene>
    <name evidence="2" type="ORF">ANIA_07761</name>
</gene>
<feature type="compositionally biased region" description="Polar residues" evidence="1">
    <location>
        <begin position="46"/>
        <end position="59"/>
    </location>
</feature>
<dbReference type="HOGENOM" id="CLU_007280_0_0_1"/>
<dbReference type="InParanoid" id="Q5AVB9"/>
<dbReference type="Proteomes" id="UP000000560">
    <property type="component" value="Chromosome IV"/>
</dbReference>
<evidence type="ECO:0000313" key="2">
    <source>
        <dbReference type="EMBL" id="CBF80054.1"/>
    </source>
</evidence>
<feature type="compositionally biased region" description="Polar residues" evidence="1">
    <location>
        <begin position="775"/>
        <end position="794"/>
    </location>
</feature>
<dbReference type="RefSeq" id="XP_681030.1">
    <property type="nucleotide sequence ID" value="XM_675938.1"/>
</dbReference>
<feature type="region of interest" description="Disordered" evidence="1">
    <location>
        <begin position="575"/>
        <end position="621"/>
    </location>
</feature>
<reference evidence="3" key="2">
    <citation type="journal article" date="2009" name="Fungal Genet. Biol.">
        <title>The 2008 update of the Aspergillus nidulans genome annotation: a community effort.</title>
        <authorList>
            <person name="Wortman J.R."/>
            <person name="Gilsenan J.M."/>
            <person name="Joardar V."/>
            <person name="Deegan J."/>
            <person name="Clutterbuck J."/>
            <person name="Andersen M.R."/>
            <person name="Archer D."/>
            <person name="Bencina M."/>
            <person name="Braus G."/>
            <person name="Coutinho P."/>
            <person name="von Dohren H."/>
            <person name="Doonan J."/>
            <person name="Driessen A.J."/>
            <person name="Durek P."/>
            <person name="Espeso E."/>
            <person name="Fekete E."/>
            <person name="Flipphi M."/>
            <person name="Estrada C.G."/>
            <person name="Geysens S."/>
            <person name="Goldman G."/>
            <person name="de Groot P.W."/>
            <person name="Hansen K."/>
            <person name="Harris S.D."/>
            <person name="Heinekamp T."/>
            <person name="Helmstaedt K."/>
            <person name="Henrissat B."/>
            <person name="Hofmann G."/>
            <person name="Homan T."/>
            <person name="Horio T."/>
            <person name="Horiuchi H."/>
            <person name="James S."/>
            <person name="Jones M."/>
            <person name="Karaffa L."/>
            <person name="Karanyi Z."/>
            <person name="Kato M."/>
            <person name="Keller N."/>
            <person name="Kelly D.E."/>
            <person name="Kiel J.A."/>
            <person name="Kim J.M."/>
            <person name="van der Klei I.J."/>
            <person name="Klis F.M."/>
            <person name="Kovalchuk A."/>
            <person name="Krasevec N."/>
            <person name="Kubicek C.P."/>
            <person name="Liu B."/>
            <person name="Maccabe A."/>
            <person name="Meyer V."/>
            <person name="Mirabito P."/>
            <person name="Miskei M."/>
            <person name="Mos M."/>
            <person name="Mullins J."/>
            <person name="Nelson D.R."/>
            <person name="Nielsen J."/>
            <person name="Oakley B.R."/>
            <person name="Osmani S.A."/>
            <person name="Pakula T."/>
            <person name="Paszewski A."/>
            <person name="Paulsen I."/>
            <person name="Pilsyk S."/>
            <person name="Pocsi I."/>
            <person name="Punt P.J."/>
            <person name="Ram A.F."/>
            <person name="Ren Q."/>
            <person name="Robellet X."/>
            <person name="Robson G."/>
            <person name="Seiboth B."/>
            <person name="van Solingen P."/>
            <person name="Specht T."/>
            <person name="Sun J."/>
            <person name="Taheri-Talesh N."/>
            <person name="Takeshita N."/>
            <person name="Ussery D."/>
            <person name="vanKuyk P.A."/>
            <person name="Visser H."/>
            <person name="van de Vondervoort P.J."/>
            <person name="de Vries R.P."/>
            <person name="Walton J."/>
            <person name="Xiang X."/>
            <person name="Xiong Y."/>
            <person name="Zeng A.P."/>
            <person name="Brandt B.W."/>
            <person name="Cornell M.J."/>
            <person name="van den Hondel C.A."/>
            <person name="Visser J."/>
            <person name="Oliver S.G."/>
            <person name="Turner G."/>
        </authorList>
    </citation>
    <scope>GENOME REANNOTATION</scope>
    <source>
        <strain evidence="3">FGSC A4 / ATCC 38163 / CBS 112.46 / NRRL 194 / M139</strain>
    </source>
</reference>
<dbReference type="OrthoDB" id="9975114at2759"/>
<feature type="region of interest" description="Disordered" evidence="1">
    <location>
        <begin position="703"/>
        <end position="728"/>
    </location>
</feature>
<feature type="compositionally biased region" description="Polar residues" evidence="1">
    <location>
        <begin position="717"/>
        <end position="728"/>
    </location>
</feature>
<feature type="region of interest" description="Disordered" evidence="1">
    <location>
        <begin position="201"/>
        <end position="239"/>
    </location>
</feature>
<name>Q5AVB9_EMENI</name>
<feature type="compositionally biased region" description="Polar residues" evidence="1">
    <location>
        <begin position="159"/>
        <end position="169"/>
    </location>
</feature>
<feature type="region of interest" description="Disordered" evidence="1">
    <location>
        <begin position="773"/>
        <end position="811"/>
    </location>
</feature>